<name>A0AAV0QZ70_9ROSI</name>
<sequence length="143" mass="16051">TILVVIGALYFSHHRRYRVGFSTILLVLRSTYWEYVRSKIPRAFVARLALPAPPRPDVESSGRVEVELGAAPTPDINEAPVTIESLAREVANLRELYLSLREEVARIRDLVSIPGTELPSTSAPRPRPRPRLTTVSEIEEVPE</sequence>
<comment type="caution">
    <text evidence="3">The sequence shown here is derived from an EMBL/GenBank/DDBJ whole genome shotgun (WGS) entry which is preliminary data.</text>
</comment>
<keyword evidence="4" id="KW-1185">Reference proteome</keyword>
<feature type="non-terminal residue" evidence="3">
    <location>
        <position position="1"/>
    </location>
</feature>
<evidence type="ECO:0000313" key="4">
    <source>
        <dbReference type="Proteomes" id="UP001154282"/>
    </source>
</evidence>
<evidence type="ECO:0000313" key="3">
    <source>
        <dbReference type="EMBL" id="CAI0550553.1"/>
    </source>
</evidence>
<organism evidence="3 4">
    <name type="scientific">Linum tenue</name>
    <dbReference type="NCBI Taxonomy" id="586396"/>
    <lineage>
        <taxon>Eukaryota</taxon>
        <taxon>Viridiplantae</taxon>
        <taxon>Streptophyta</taxon>
        <taxon>Embryophyta</taxon>
        <taxon>Tracheophyta</taxon>
        <taxon>Spermatophyta</taxon>
        <taxon>Magnoliopsida</taxon>
        <taxon>eudicotyledons</taxon>
        <taxon>Gunneridae</taxon>
        <taxon>Pentapetalae</taxon>
        <taxon>rosids</taxon>
        <taxon>fabids</taxon>
        <taxon>Malpighiales</taxon>
        <taxon>Linaceae</taxon>
        <taxon>Linum</taxon>
    </lineage>
</organism>
<keyword evidence="1" id="KW-0175">Coiled coil</keyword>
<protein>
    <submittedName>
        <fullName evidence="3">Uncharacterized protein</fullName>
    </submittedName>
</protein>
<evidence type="ECO:0000256" key="1">
    <source>
        <dbReference type="SAM" id="Coils"/>
    </source>
</evidence>
<feature type="coiled-coil region" evidence="1">
    <location>
        <begin position="83"/>
        <end position="110"/>
    </location>
</feature>
<accession>A0AAV0QZ70</accession>
<evidence type="ECO:0000256" key="2">
    <source>
        <dbReference type="SAM" id="MobiDB-lite"/>
    </source>
</evidence>
<proteinExistence type="predicted"/>
<dbReference type="Proteomes" id="UP001154282">
    <property type="component" value="Unassembled WGS sequence"/>
</dbReference>
<reference evidence="3" key="1">
    <citation type="submission" date="2022-08" db="EMBL/GenBank/DDBJ databases">
        <authorList>
            <person name="Gutierrez-Valencia J."/>
        </authorList>
    </citation>
    <scope>NUCLEOTIDE SEQUENCE</scope>
</reference>
<dbReference type="AlphaFoldDB" id="A0AAV0QZ70"/>
<dbReference type="EMBL" id="CAMGYJ010000010">
    <property type="protein sequence ID" value="CAI0550553.1"/>
    <property type="molecule type" value="Genomic_DNA"/>
</dbReference>
<feature type="region of interest" description="Disordered" evidence="2">
    <location>
        <begin position="115"/>
        <end position="143"/>
    </location>
</feature>
<gene>
    <name evidence="3" type="ORF">LITE_LOCUS45590</name>
</gene>